<proteinExistence type="predicted"/>
<organism evidence="1 2">
    <name type="scientific">Panagrolaimus sp. JU765</name>
    <dbReference type="NCBI Taxonomy" id="591449"/>
    <lineage>
        <taxon>Eukaryota</taxon>
        <taxon>Metazoa</taxon>
        <taxon>Ecdysozoa</taxon>
        <taxon>Nematoda</taxon>
        <taxon>Chromadorea</taxon>
        <taxon>Rhabditida</taxon>
        <taxon>Tylenchina</taxon>
        <taxon>Panagrolaimomorpha</taxon>
        <taxon>Panagrolaimoidea</taxon>
        <taxon>Panagrolaimidae</taxon>
        <taxon>Panagrolaimus</taxon>
    </lineage>
</organism>
<dbReference type="WBParaSite" id="JU765_v2.g5617.t1">
    <property type="protein sequence ID" value="JU765_v2.g5617.t1"/>
    <property type="gene ID" value="JU765_v2.g5617"/>
</dbReference>
<evidence type="ECO:0000313" key="1">
    <source>
        <dbReference type="Proteomes" id="UP000887576"/>
    </source>
</evidence>
<protein>
    <submittedName>
        <fullName evidence="2">Beta-mannosidase</fullName>
    </submittedName>
</protein>
<dbReference type="Proteomes" id="UP000887576">
    <property type="component" value="Unplaced"/>
</dbReference>
<accession>A0AC34RD05</accession>
<reference evidence="2" key="1">
    <citation type="submission" date="2022-11" db="UniProtKB">
        <authorList>
            <consortium name="WormBaseParasite"/>
        </authorList>
    </citation>
    <scope>IDENTIFICATION</scope>
</reference>
<sequence length="154" mass="17071">MGLTSFGVLFLFCSCLALETIVPLAGDGWTFKSGNDSTKTGPAIVPGDIYTDLWKAGLIEDPIKNNHDIDYQWVGRSDWIYTKTVDLSNYSSLAPKSVWLRFDGLDTVASVSINGNFLFQSVNQFVDYNFNVKDRLVAGKNKIEVKFQSAVTSI</sequence>
<name>A0AC34RD05_9BILA</name>
<evidence type="ECO:0000313" key="2">
    <source>
        <dbReference type="WBParaSite" id="JU765_v2.g5617.t1"/>
    </source>
</evidence>